<dbReference type="EMBL" id="LT607413">
    <property type="protein sequence ID" value="SCE91368.1"/>
    <property type="molecule type" value="Genomic_DNA"/>
</dbReference>
<sequence>MSMIERIRNRRDANRRARAIEHALRSANSPAVRDEILAIAQRHMTMR</sequence>
<accession>A0A1C4W5C9</accession>
<dbReference type="Proteomes" id="UP000198253">
    <property type="component" value="Chromosome I"/>
</dbReference>
<keyword evidence="2" id="KW-1185">Reference proteome</keyword>
<evidence type="ECO:0000313" key="2">
    <source>
        <dbReference type="Proteomes" id="UP000198253"/>
    </source>
</evidence>
<evidence type="ECO:0000313" key="1">
    <source>
        <dbReference type="EMBL" id="SCE91368.1"/>
    </source>
</evidence>
<gene>
    <name evidence="1" type="ORF">GA0070618_1871</name>
</gene>
<protein>
    <submittedName>
        <fullName evidence="1">Uncharacterized protein</fullName>
    </submittedName>
</protein>
<name>A0A1C4W5C9_MICEC</name>
<reference evidence="2" key="1">
    <citation type="submission" date="2016-06" db="EMBL/GenBank/DDBJ databases">
        <authorList>
            <person name="Varghese N."/>
            <person name="Submissions Spin"/>
        </authorList>
    </citation>
    <scope>NUCLEOTIDE SEQUENCE [LARGE SCALE GENOMIC DNA]</scope>
    <source>
        <strain evidence="2">DSM 43816</strain>
    </source>
</reference>
<dbReference type="RefSeq" id="WP_170107854.1">
    <property type="nucleotide sequence ID" value="NZ_JBFAII010000001.1"/>
</dbReference>
<organism evidence="1 2">
    <name type="scientific">Micromonospora echinospora</name>
    <name type="common">Micromonospora purpurea</name>
    <dbReference type="NCBI Taxonomy" id="1877"/>
    <lineage>
        <taxon>Bacteria</taxon>
        <taxon>Bacillati</taxon>
        <taxon>Actinomycetota</taxon>
        <taxon>Actinomycetes</taxon>
        <taxon>Micromonosporales</taxon>
        <taxon>Micromonosporaceae</taxon>
        <taxon>Micromonospora</taxon>
    </lineage>
</organism>
<dbReference type="InParanoid" id="A0A1C4W5C9"/>
<proteinExistence type="predicted"/>
<dbReference type="AlphaFoldDB" id="A0A1C4W5C9"/>